<dbReference type="PANTHER" id="PTHR38934:SF6">
    <property type="entry name" value="CHROMOSOME UNDETERMINED SCAFFOLD_176, WHOLE GENOME SHOTGUN SEQUENCE"/>
    <property type="match status" value="1"/>
</dbReference>
<evidence type="ECO:0000256" key="2">
    <source>
        <dbReference type="ARBA" id="ARBA00022737"/>
    </source>
</evidence>
<evidence type="ECO:0000256" key="5">
    <source>
        <dbReference type="SAM" id="SignalP"/>
    </source>
</evidence>
<gene>
    <name evidence="6" type="ORF">PSON_ATCC_30995.1.T2720001</name>
</gene>
<protein>
    <recommendedName>
        <fullName evidence="8">Transmembrane protein</fullName>
    </recommendedName>
</protein>
<name>A0A8S1RUT9_9CILI</name>
<keyword evidence="1 5" id="KW-0732">Signal</keyword>
<evidence type="ECO:0000313" key="7">
    <source>
        <dbReference type="Proteomes" id="UP000692954"/>
    </source>
</evidence>
<sequence length="502" mass="58306">MHSYLLFRMFKFINLYQIVLLIFSQSQCASYIQGKFNQTDKSIGYYINLAIFKCVTISGDLIVAGAEMCDDGNDNPIDGCNMCANLCDLCIFGVCISAQFSIINTKCKSEFYLLNNNGKCAPICGDKIVSYYQEQWDDGNLISYDGCDLWQLTCQEQFMSCLFLQMLTMQLRIQIKLKTKIVHFNMWRQYTIFSDGIISKFQYCDDFNFIIEDGCSNYSFQCEKTCNLCSFGICVSCQNGYYLNQSKKQCFPICGDKMIQGDSGCINCQLYALHNVKFAHTVNVQNVKSLQDCIQIMKMIIVTLNMEIQLLVTMKNVRILILNQTMDAINAFYNIFGQCQQCDYGYTLINNKFKSVCDDGIKPGNEECDIGIINLMDQNMLIAQIFRWLQQLCLWLMFKMLKQFWILFQFKQFMGIKMWVKIVMSFRNHVQVIIFYGILIVININLEFAKVVKMDINYYQINAFVFAEIQFKINNEDCENDDIIPFGSCYLCKYQCQNECQQ</sequence>
<dbReference type="Proteomes" id="UP000692954">
    <property type="component" value="Unassembled WGS sequence"/>
</dbReference>
<dbReference type="OrthoDB" id="28293at2759"/>
<feature type="transmembrane region" description="Helical" evidence="4">
    <location>
        <begin position="429"/>
        <end position="446"/>
    </location>
</feature>
<dbReference type="InterPro" id="IPR011936">
    <property type="entry name" value="Myxo_disulph_rpt"/>
</dbReference>
<dbReference type="PANTHER" id="PTHR38934">
    <property type="entry name" value="HYPHALLY REGULATED CELL WALL PROTEIN 1"/>
    <property type="match status" value="1"/>
</dbReference>
<evidence type="ECO:0008006" key="8">
    <source>
        <dbReference type="Google" id="ProtNLM"/>
    </source>
</evidence>
<proteinExistence type="predicted"/>
<dbReference type="Pfam" id="PF13948">
    <property type="entry name" value="DUF4215"/>
    <property type="match status" value="4"/>
</dbReference>
<dbReference type="EMBL" id="CAJJDN010000272">
    <property type="protein sequence ID" value="CAD8130254.1"/>
    <property type="molecule type" value="Genomic_DNA"/>
</dbReference>
<keyword evidence="7" id="KW-1185">Reference proteome</keyword>
<comment type="caution">
    <text evidence="6">The sequence shown here is derived from an EMBL/GenBank/DDBJ whole genome shotgun (WGS) entry which is preliminary data.</text>
</comment>
<feature type="signal peptide" evidence="5">
    <location>
        <begin position="1"/>
        <end position="29"/>
    </location>
</feature>
<evidence type="ECO:0000256" key="4">
    <source>
        <dbReference type="SAM" id="Phobius"/>
    </source>
</evidence>
<evidence type="ECO:0000256" key="1">
    <source>
        <dbReference type="ARBA" id="ARBA00022729"/>
    </source>
</evidence>
<keyword evidence="4" id="KW-0812">Transmembrane</keyword>
<keyword evidence="2" id="KW-0677">Repeat</keyword>
<organism evidence="6 7">
    <name type="scientific">Paramecium sonneborni</name>
    <dbReference type="NCBI Taxonomy" id="65129"/>
    <lineage>
        <taxon>Eukaryota</taxon>
        <taxon>Sar</taxon>
        <taxon>Alveolata</taxon>
        <taxon>Ciliophora</taxon>
        <taxon>Intramacronucleata</taxon>
        <taxon>Oligohymenophorea</taxon>
        <taxon>Peniculida</taxon>
        <taxon>Parameciidae</taxon>
        <taxon>Paramecium</taxon>
    </lineage>
</organism>
<reference evidence="6" key="1">
    <citation type="submission" date="2021-01" db="EMBL/GenBank/DDBJ databases">
        <authorList>
            <consortium name="Genoscope - CEA"/>
            <person name="William W."/>
        </authorList>
    </citation>
    <scope>NUCLEOTIDE SEQUENCE</scope>
</reference>
<dbReference type="AlphaFoldDB" id="A0A8S1RUT9"/>
<evidence type="ECO:0000313" key="6">
    <source>
        <dbReference type="EMBL" id="CAD8130254.1"/>
    </source>
</evidence>
<keyword evidence="4" id="KW-1133">Transmembrane helix</keyword>
<keyword evidence="3" id="KW-1015">Disulfide bond</keyword>
<keyword evidence="4" id="KW-0472">Membrane</keyword>
<accession>A0A8S1RUT9</accession>
<feature type="chain" id="PRO_5035859148" description="Transmembrane protein" evidence="5">
    <location>
        <begin position="30"/>
        <end position="502"/>
    </location>
</feature>
<evidence type="ECO:0000256" key="3">
    <source>
        <dbReference type="ARBA" id="ARBA00023157"/>
    </source>
</evidence>